<gene>
    <name evidence="4" type="ORF">GDO81_004570</name>
</gene>
<dbReference type="SUPFAM" id="SSF57256">
    <property type="entry name" value="Elafin-like"/>
    <property type="match status" value="1"/>
</dbReference>
<sequence>MRRALIICALLAVALCHDSSEESDEYIVGKRGMCPNVSSNISAAACASPCAGGINCTLGNCSSDTNCTGAQKCCDTGCGLMCVDPEFKTVCSEDEDCPVTLVCCKRSCVTSCGKGKPPKKHEKNHRRKEDDDDSSESRGRRNLIQ</sequence>
<protein>
    <recommendedName>
        <fullName evidence="3">WAP domain-containing protein</fullName>
    </recommendedName>
</protein>
<evidence type="ECO:0000259" key="3">
    <source>
        <dbReference type="PROSITE" id="PS51390"/>
    </source>
</evidence>
<dbReference type="SMART" id="SM00217">
    <property type="entry name" value="WAP"/>
    <property type="match status" value="1"/>
</dbReference>
<comment type="caution">
    <text evidence="4">The sequence shown here is derived from an EMBL/GenBank/DDBJ whole genome shotgun (WGS) entry which is preliminary data.</text>
</comment>
<keyword evidence="2" id="KW-0732">Signal</keyword>
<dbReference type="PROSITE" id="PS51390">
    <property type="entry name" value="WAP"/>
    <property type="match status" value="1"/>
</dbReference>
<feature type="domain" description="WAP" evidence="3">
    <location>
        <begin position="27"/>
        <end position="86"/>
    </location>
</feature>
<dbReference type="EMBL" id="WNYA01000011">
    <property type="protein sequence ID" value="KAG8552544.1"/>
    <property type="molecule type" value="Genomic_DNA"/>
</dbReference>
<name>A0AAV6ZTN5_ENGPU</name>
<evidence type="ECO:0000256" key="2">
    <source>
        <dbReference type="SAM" id="SignalP"/>
    </source>
</evidence>
<feature type="signal peptide" evidence="2">
    <location>
        <begin position="1"/>
        <end position="16"/>
    </location>
</feature>
<dbReference type="PRINTS" id="PR00003">
    <property type="entry name" value="4DISULPHCORE"/>
</dbReference>
<feature type="region of interest" description="Disordered" evidence="1">
    <location>
        <begin position="111"/>
        <end position="145"/>
    </location>
</feature>
<evidence type="ECO:0000313" key="5">
    <source>
        <dbReference type="Proteomes" id="UP000824782"/>
    </source>
</evidence>
<dbReference type="Gene3D" id="4.10.75.10">
    <property type="entry name" value="Elafin-like"/>
    <property type="match status" value="1"/>
</dbReference>
<dbReference type="InterPro" id="IPR036645">
    <property type="entry name" value="Elafin-like_sf"/>
</dbReference>
<dbReference type="GO" id="GO:0005576">
    <property type="term" value="C:extracellular region"/>
    <property type="evidence" value="ECO:0007669"/>
    <property type="project" value="InterPro"/>
</dbReference>
<accession>A0AAV6ZTN5</accession>
<dbReference type="AlphaFoldDB" id="A0AAV6ZTN5"/>
<reference evidence="4" key="1">
    <citation type="thesis" date="2020" institute="ProQuest LLC" country="789 East Eisenhower Parkway, Ann Arbor, MI, USA">
        <title>Comparative Genomics and Chromosome Evolution.</title>
        <authorList>
            <person name="Mudd A.B."/>
        </authorList>
    </citation>
    <scope>NUCLEOTIDE SEQUENCE</scope>
    <source>
        <strain evidence="4">237g6f4</strain>
        <tissue evidence="4">Blood</tissue>
    </source>
</reference>
<dbReference type="InterPro" id="IPR008197">
    <property type="entry name" value="WAP_dom"/>
</dbReference>
<dbReference type="Proteomes" id="UP000824782">
    <property type="component" value="Unassembled WGS sequence"/>
</dbReference>
<evidence type="ECO:0000313" key="4">
    <source>
        <dbReference type="EMBL" id="KAG8552544.1"/>
    </source>
</evidence>
<dbReference type="GO" id="GO:0030414">
    <property type="term" value="F:peptidase inhibitor activity"/>
    <property type="evidence" value="ECO:0007669"/>
    <property type="project" value="InterPro"/>
</dbReference>
<keyword evidence="5" id="KW-1185">Reference proteome</keyword>
<proteinExistence type="predicted"/>
<feature type="compositionally biased region" description="Basic residues" evidence="1">
    <location>
        <begin position="116"/>
        <end position="126"/>
    </location>
</feature>
<evidence type="ECO:0000256" key="1">
    <source>
        <dbReference type="SAM" id="MobiDB-lite"/>
    </source>
</evidence>
<dbReference type="Pfam" id="PF00095">
    <property type="entry name" value="WAP"/>
    <property type="match status" value="1"/>
</dbReference>
<organism evidence="4 5">
    <name type="scientific">Engystomops pustulosus</name>
    <name type="common">Tungara frog</name>
    <name type="synonym">Physalaemus pustulosus</name>
    <dbReference type="NCBI Taxonomy" id="76066"/>
    <lineage>
        <taxon>Eukaryota</taxon>
        <taxon>Metazoa</taxon>
        <taxon>Chordata</taxon>
        <taxon>Craniata</taxon>
        <taxon>Vertebrata</taxon>
        <taxon>Euteleostomi</taxon>
        <taxon>Amphibia</taxon>
        <taxon>Batrachia</taxon>
        <taxon>Anura</taxon>
        <taxon>Neobatrachia</taxon>
        <taxon>Hyloidea</taxon>
        <taxon>Leptodactylidae</taxon>
        <taxon>Leiuperinae</taxon>
        <taxon>Engystomops</taxon>
    </lineage>
</organism>
<feature type="chain" id="PRO_5043955816" description="WAP domain-containing protein" evidence="2">
    <location>
        <begin position="17"/>
        <end position="145"/>
    </location>
</feature>